<dbReference type="PANTHER" id="PTHR31907">
    <property type="entry name" value="MLP-LIKE PROTEIN 423"/>
    <property type="match status" value="1"/>
</dbReference>
<gene>
    <name evidence="2" type="ORF">HAX54_031344</name>
</gene>
<protein>
    <recommendedName>
        <fullName evidence="1">Bet v I/Major latex protein domain-containing protein</fullName>
    </recommendedName>
</protein>
<dbReference type="InterPro" id="IPR051761">
    <property type="entry name" value="MLP-like_ligand-binding"/>
</dbReference>
<dbReference type="EMBL" id="JACEIK010003971">
    <property type="protein sequence ID" value="MCD9643689.1"/>
    <property type="molecule type" value="Genomic_DNA"/>
</dbReference>
<dbReference type="Proteomes" id="UP000823775">
    <property type="component" value="Unassembled WGS sequence"/>
</dbReference>
<dbReference type="InterPro" id="IPR023393">
    <property type="entry name" value="START-like_dom_sf"/>
</dbReference>
<dbReference type="SMART" id="SM01037">
    <property type="entry name" value="Bet_v_1"/>
    <property type="match status" value="1"/>
</dbReference>
<feature type="domain" description="Bet v I/Major latex protein" evidence="1">
    <location>
        <begin position="2"/>
        <end position="146"/>
    </location>
</feature>
<dbReference type="Gene3D" id="3.30.530.20">
    <property type="match status" value="1"/>
</dbReference>
<comment type="caution">
    <text evidence="2">The sequence shown here is derived from an EMBL/GenBank/DDBJ whole genome shotgun (WGS) entry which is preliminary data.</text>
</comment>
<dbReference type="Pfam" id="PF00407">
    <property type="entry name" value="Bet_v_1"/>
    <property type="match status" value="1"/>
</dbReference>
<reference evidence="2 3" key="1">
    <citation type="journal article" date="2021" name="BMC Genomics">
        <title>Datura genome reveals duplications of psychoactive alkaloid biosynthetic genes and high mutation rate following tissue culture.</title>
        <authorList>
            <person name="Rajewski A."/>
            <person name="Carter-House D."/>
            <person name="Stajich J."/>
            <person name="Litt A."/>
        </authorList>
    </citation>
    <scope>NUCLEOTIDE SEQUENCE [LARGE SCALE GENOMIC DNA]</scope>
    <source>
        <strain evidence="2">AR-01</strain>
    </source>
</reference>
<organism evidence="2 3">
    <name type="scientific">Datura stramonium</name>
    <name type="common">Jimsonweed</name>
    <name type="synonym">Common thornapple</name>
    <dbReference type="NCBI Taxonomy" id="4076"/>
    <lineage>
        <taxon>Eukaryota</taxon>
        <taxon>Viridiplantae</taxon>
        <taxon>Streptophyta</taxon>
        <taxon>Embryophyta</taxon>
        <taxon>Tracheophyta</taxon>
        <taxon>Spermatophyta</taxon>
        <taxon>Magnoliopsida</taxon>
        <taxon>eudicotyledons</taxon>
        <taxon>Gunneridae</taxon>
        <taxon>Pentapetalae</taxon>
        <taxon>asterids</taxon>
        <taxon>lamiids</taxon>
        <taxon>Solanales</taxon>
        <taxon>Solanaceae</taxon>
        <taxon>Solanoideae</taxon>
        <taxon>Datureae</taxon>
        <taxon>Datura</taxon>
    </lineage>
</organism>
<dbReference type="SUPFAM" id="SSF55961">
    <property type="entry name" value="Bet v1-like"/>
    <property type="match status" value="1"/>
</dbReference>
<evidence type="ECO:0000313" key="3">
    <source>
        <dbReference type="Proteomes" id="UP000823775"/>
    </source>
</evidence>
<keyword evidence="3" id="KW-1185">Reference proteome</keyword>
<name>A0ABS8VC81_DATST</name>
<sequence length="146" mass="16924">MGVKDKLIGSVEVKCGGHIIHDLFHTNTHHVPNITNIIDHFEIHEGETVNIDSVIGWKYNEAGQKKFMKKVIEAIDPHKKSTRWKVIEGDILESYNSFILVLSCEYQWTTWTFEYEKKTEDIPEPLALMGVILDMTKDIESHFLKK</sequence>
<proteinExistence type="predicted"/>
<evidence type="ECO:0000259" key="1">
    <source>
        <dbReference type="SMART" id="SM01037"/>
    </source>
</evidence>
<accession>A0ABS8VC81</accession>
<dbReference type="InterPro" id="IPR000916">
    <property type="entry name" value="Bet_v_I/MLP"/>
</dbReference>
<evidence type="ECO:0000313" key="2">
    <source>
        <dbReference type="EMBL" id="MCD9643689.1"/>
    </source>
</evidence>